<gene>
    <name evidence="2" type="ORF">KSP39_PZI023031</name>
</gene>
<dbReference type="AlphaFoldDB" id="A0AAP0FUD5"/>
<feature type="region of interest" description="Disordered" evidence="1">
    <location>
        <begin position="268"/>
        <end position="287"/>
    </location>
</feature>
<dbReference type="PANTHER" id="PTHR37392">
    <property type="entry name" value="OS09G0556800 PROTEIN"/>
    <property type="match status" value="1"/>
</dbReference>
<protein>
    <submittedName>
        <fullName evidence="2">Uncharacterized protein</fullName>
    </submittedName>
</protein>
<dbReference type="EMBL" id="JBBWWQ010000020">
    <property type="protein sequence ID" value="KAK8915917.1"/>
    <property type="molecule type" value="Genomic_DNA"/>
</dbReference>
<dbReference type="Proteomes" id="UP001418222">
    <property type="component" value="Unassembled WGS sequence"/>
</dbReference>
<feature type="region of interest" description="Disordered" evidence="1">
    <location>
        <begin position="196"/>
        <end position="220"/>
    </location>
</feature>
<evidence type="ECO:0000256" key="1">
    <source>
        <dbReference type="SAM" id="MobiDB-lite"/>
    </source>
</evidence>
<organism evidence="2 3">
    <name type="scientific">Platanthera zijinensis</name>
    <dbReference type="NCBI Taxonomy" id="2320716"/>
    <lineage>
        <taxon>Eukaryota</taxon>
        <taxon>Viridiplantae</taxon>
        <taxon>Streptophyta</taxon>
        <taxon>Embryophyta</taxon>
        <taxon>Tracheophyta</taxon>
        <taxon>Spermatophyta</taxon>
        <taxon>Magnoliopsida</taxon>
        <taxon>Liliopsida</taxon>
        <taxon>Asparagales</taxon>
        <taxon>Orchidaceae</taxon>
        <taxon>Orchidoideae</taxon>
        <taxon>Orchideae</taxon>
        <taxon>Orchidinae</taxon>
        <taxon>Platanthera</taxon>
    </lineage>
</organism>
<comment type="caution">
    <text evidence="2">The sequence shown here is derived from an EMBL/GenBank/DDBJ whole genome shotgun (WGS) entry which is preliminary data.</text>
</comment>
<evidence type="ECO:0000313" key="3">
    <source>
        <dbReference type="Proteomes" id="UP001418222"/>
    </source>
</evidence>
<reference evidence="2 3" key="1">
    <citation type="journal article" date="2022" name="Nat. Plants">
        <title>Genomes of leafy and leafless Platanthera orchids illuminate the evolution of mycoheterotrophy.</title>
        <authorList>
            <person name="Li M.H."/>
            <person name="Liu K.W."/>
            <person name="Li Z."/>
            <person name="Lu H.C."/>
            <person name="Ye Q.L."/>
            <person name="Zhang D."/>
            <person name="Wang J.Y."/>
            <person name="Li Y.F."/>
            <person name="Zhong Z.M."/>
            <person name="Liu X."/>
            <person name="Yu X."/>
            <person name="Liu D.K."/>
            <person name="Tu X.D."/>
            <person name="Liu B."/>
            <person name="Hao Y."/>
            <person name="Liao X.Y."/>
            <person name="Jiang Y.T."/>
            <person name="Sun W.H."/>
            <person name="Chen J."/>
            <person name="Chen Y.Q."/>
            <person name="Ai Y."/>
            <person name="Zhai J.W."/>
            <person name="Wu S.S."/>
            <person name="Zhou Z."/>
            <person name="Hsiao Y.Y."/>
            <person name="Wu W.L."/>
            <person name="Chen Y.Y."/>
            <person name="Lin Y.F."/>
            <person name="Hsu J.L."/>
            <person name="Li C.Y."/>
            <person name="Wang Z.W."/>
            <person name="Zhao X."/>
            <person name="Zhong W.Y."/>
            <person name="Ma X.K."/>
            <person name="Ma L."/>
            <person name="Huang J."/>
            <person name="Chen G.Z."/>
            <person name="Huang M.Z."/>
            <person name="Huang L."/>
            <person name="Peng D.H."/>
            <person name="Luo Y.B."/>
            <person name="Zou S.Q."/>
            <person name="Chen S.P."/>
            <person name="Lan S."/>
            <person name="Tsai W.C."/>
            <person name="Van de Peer Y."/>
            <person name="Liu Z.J."/>
        </authorList>
    </citation>
    <scope>NUCLEOTIDE SEQUENCE [LARGE SCALE GENOMIC DNA]</scope>
    <source>
        <strain evidence="2">Lor287</strain>
    </source>
</reference>
<evidence type="ECO:0000313" key="2">
    <source>
        <dbReference type="EMBL" id="KAK8915917.1"/>
    </source>
</evidence>
<sequence>MAYTYTPMYYSSFQDTITSLCMSILPFSSKNRRLQADQKLAKRHADNLKWQQNSFHRILNLIGLHREGVVSEAEVSAFRTQLLEALIASPADQELPNVIRDKLLFLQDLLCAKCISEEEYHISKIPLLERLAAQGVEIDSRDVIIGAPPLLKNSQEEWSDIDLNDREPPKVVEKCKEKTPLKLLWRGRVKKVELSSKEKEEASLPQTPPPIAAAKSETHKRKPFHALFQKEKQEEESECKQRVEKSSKKNWGFEGLKKWKRSSCEDESVKPYLPTGERSDDYSPSNPCTERIKKKLHYDGSSSDFFIDKVLGENIKKELSRIQSELSETNPNLNFSKDQFEEISMKLPVDKADLNKFFPKSWCNSHGDIVLDVVKKEFKDHVEQMENFRSASKNKQNNVFSFFDLHFHLLRPLSLPPPPAASSPGLVACTDIYLGIIFKFKGFSELSCLKQHPFGVEIHGEGEYINGVQQ</sequence>
<dbReference type="PANTHER" id="PTHR37392:SF1">
    <property type="entry name" value="OS09G0556800 PROTEIN"/>
    <property type="match status" value="1"/>
</dbReference>
<keyword evidence="3" id="KW-1185">Reference proteome</keyword>
<proteinExistence type="predicted"/>
<name>A0AAP0FUD5_9ASPA</name>
<accession>A0AAP0FUD5</accession>